<keyword evidence="1" id="KW-0812">Transmembrane</keyword>
<evidence type="ECO:0000256" key="1">
    <source>
        <dbReference type="SAM" id="Phobius"/>
    </source>
</evidence>
<reference evidence="2 3" key="1">
    <citation type="submission" date="2019-03" db="EMBL/GenBank/DDBJ databases">
        <title>Genomic Encyclopedia of Type Strains, Phase IV (KMG-IV): sequencing the most valuable type-strain genomes for metagenomic binning, comparative biology and taxonomic classification.</title>
        <authorList>
            <person name="Goeker M."/>
        </authorList>
    </citation>
    <scope>NUCLEOTIDE SEQUENCE [LARGE SCALE GENOMIC DNA]</scope>
    <source>
        <strain evidence="2 3">DSM 14836</strain>
    </source>
</reference>
<feature type="transmembrane region" description="Helical" evidence="1">
    <location>
        <begin position="234"/>
        <end position="253"/>
    </location>
</feature>
<keyword evidence="1" id="KW-1133">Transmembrane helix</keyword>
<keyword evidence="1" id="KW-0472">Membrane</keyword>
<sequence>MKDRLFFGNTFCAVEHSFDSDGNEEFHCLQLFKQKNELVLKNSESFNSLENLFSYLKEIKQEHLVLVVNNNQVLSKSIPFVEPNKELVFKNAYPTLVKSNFYAQVSYSNTDSFISIVRNDYVEKLVKEYQSKAIDVLDVVLGSLSVTNISDVIEETEVYTSNAEVTLLDEQIHLIKNKSFNDATYTINGLKIQSSYVLSLGAIVSFYLQKAIFFSENNVTQFKEKKTFNLGYKLVLGVIFLMVLVNFLFFSSYNKEVAKLREQLEIKTGAKLRLKEISVSLEKKRKLLSELQNSSLFSVSKYADQIVEEIPNSVVLSEINYQPIEGTIRKEKEVKFKVKEIEIKGVLNNYNEFTSWIDKIEQKKWVNQLLELSTEKDKRKKNSSFHVLIRVK</sequence>
<evidence type="ECO:0008006" key="4">
    <source>
        <dbReference type="Google" id="ProtNLM"/>
    </source>
</evidence>
<dbReference type="Proteomes" id="UP000294564">
    <property type="component" value="Unassembled WGS sequence"/>
</dbReference>
<evidence type="ECO:0000313" key="3">
    <source>
        <dbReference type="Proteomes" id="UP000294564"/>
    </source>
</evidence>
<keyword evidence="3" id="KW-1185">Reference proteome</keyword>
<evidence type="ECO:0000313" key="2">
    <source>
        <dbReference type="EMBL" id="TCP23321.1"/>
    </source>
</evidence>
<accession>A0A4R2NPG9</accession>
<comment type="caution">
    <text evidence="2">The sequence shown here is derived from an EMBL/GenBank/DDBJ whole genome shotgun (WGS) entry which is preliminary data.</text>
</comment>
<name>A0A4R2NPG9_9FLAO</name>
<dbReference type="EMBL" id="SLXM01000009">
    <property type="protein sequence ID" value="TCP23321.1"/>
    <property type="molecule type" value="Genomic_DNA"/>
</dbReference>
<protein>
    <recommendedName>
        <fullName evidence="4">Fimbrial assembly protein PilN</fullName>
    </recommendedName>
</protein>
<organism evidence="2 3">
    <name type="scientific">Tenacibaculum skagerrakense</name>
    <dbReference type="NCBI Taxonomy" id="186571"/>
    <lineage>
        <taxon>Bacteria</taxon>
        <taxon>Pseudomonadati</taxon>
        <taxon>Bacteroidota</taxon>
        <taxon>Flavobacteriia</taxon>
        <taxon>Flavobacteriales</taxon>
        <taxon>Flavobacteriaceae</taxon>
        <taxon>Tenacibaculum</taxon>
    </lineage>
</organism>
<dbReference type="OrthoDB" id="1186626at2"/>
<proteinExistence type="predicted"/>
<dbReference type="AlphaFoldDB" id="A0A4R2NPG9"/>
<feature type="transmembrane region" description="Helical" evidence="1">
    <location>
        <begin position="196"/>
        <end position="214"/>
    </location>
</feature>
<dbReference type="RefSeq" id="WP_132795578.1">
    <property type="nucleotide sequence ID" value="NZ_SLXM01000009.1"/>
</dbReference>
<gene>
    <name evidence="2" type="ORF">EV195_10945</name>
</gene>